<dbReference type="Proteomes" id="UP000001471">
    <property type="component" value="Unassembled WGS sequence"/>
</dbReference>
<dbReference type="PROSITE" id="PS51375">
    <property type="entry name" value="PPR"/>
    <property type="match status" value="2"/>
</dbReference>
<proteinExistence type="inferred from homology"/>
<protein>
    <submittedName>
        <fullName evidence="7">Pentatricopeptide repeat protein</fullName>
    </submittedName>
</protein>
<comment type="function">
    <text evidence="3">Regulates mitochondrial small subunit maturation by controlling 15S rRNA 5'-end processing. Localizes to the 5' precursor of the 15S rRNA in a position that is subsequently occupied by mS47 in the mature yeast mtSSU. Uses structure and sequence-specific RNA recognition, binding to a single-stranded region of the precursor and specifically recognizing bases -6 to -1. The exchange of Ccm1 for mS47 is coupled to the irreversible removal of precursor rRNA that is accompanied by conformational changes of the mitoribosomal proteins uS5m and mS26. These conformational changes signal completion of 5'-end rRNA processing through protection of the mature 5'-end of the 15S rRNA and stabilization of mS47. The removal of the 5' precursor together with the dissociation of Ccm1 may be catalyzed by the 5'-3' exoribonuclease Pet127. Involved in the specific removal of group I introns in mitochondrial encoded transcripts.</text>
</comment>
<dbReference type="OMA" id="EMIYKEM"/>
<evidence type="ECO:0000313" key="8">
    <source>
        <dbReference type="Proteomes" id="UP000001471"/>
    </source>
</evidence>
<dbReference type="GeneID" id="6342060"/>
<comment type="subunit">
    <text evidence="4">Binds to mitochondrial small subunit 15S rRNA.</text>
</comment>
<dbReference type="Gene3D" id="1.25.40.10">
    <property type="entry name" value="Tetratricopeptide repeat domain"/>
    <property type="match status" value="2"/>
</dbReference>
<evidence type="ECO:0000256" key="4">
    <source>
        <dbReference type="ARBA" id="ARBA00044511"/>
    </source>
</evidence>
<dbReference type="HOGENOM" id="CLU_012630_2_1_1"/>
<dbReference type="NCBIfam" id="TIGR00756">
    <property type="entry name" value="PPR"/>
    <property type="match status" value="2"/>
</dbReference>
<evidence type="ECO:0000256" key="2">
    <source>
        <dbReference type="ARBA" id="ARBA00022737"/>
    </source>
</evidence>
<feature type="region of interest" description="Disordered" evidence="6">
    <location>
        <begin position="76"/>
        <end position="111"/>
    </location>
</feature>
<evidence type="ECO:0000256" key="3">
    <source>
        <dbReference type="ARBA" id="ARBA00044493"/>
    </source>
</evidence>
<name>B2W326_PYRTR</name>
<dbReference type="InterPro" id="IPR002885">
    <property type="entry name" value="PPR_rpt"/>
</dbReference>
<reference evidence="8" key="1">
    <citation type="journal article" date="2013" name="G3 (Bethesda)">
        <title>Comparative genomics of a plant-pathogenic fungus, Pyrenophora tritici-repentis, reveals transduplication and the impact of repeat elements on pathogenicity and population divergence.</title>
        <authorList>
            <person name="Manning V.A."/>
            <person name="Pandelova I."/>
            <person name="Dhillon B."/>
            <person name="Wilhelm L.J."/>
            <person name="Goodwin S.B."/>
            <person name="Berlin A.M."/>
            <person name="Figueroa M."/>
            <person name="Freitag M."/>
            <person name="Hane J.K."/>
            <person name="Henrissat B."/>
            <person name="Holman W.H."/>
            <person name="Kodira C.D."/>
            <person name="Martin J."/>
            <person name="Oliver R.P."/>
            <person name="Robbertse B."/>
            <person name="Schackwitz W."/>
            <person name="Schwartz D.C."/>
            <person name="Spatafora J.W."/>
            <person name="Turgeon B.G."/>
            <person name="Yandava C."/>
            <person name="Young S."/>
            <person name="Zhou S."/>
            <person name="Zeng Q."/>
            <person name="Grigoriev I.V."/>
            <person name="Ma L.-J."/>
            <person name="Ciuffetti L.M."/>
        </authorList>
    </citation>
    <scope>NUCLEOTIDE SEQUENCE [LARGE SCALE GENOMIC DNA]</scope>
    <source>
        <strain evidence="8">Pt-1C-BFP</strain>
    </source>
</reference>
<dbReference type="InParanoid" id="B2W326"/>
<accession>B2W326</accession>
<evidence type="ECO:0000256" key="6">
    <source>
        <dbReference type="SAM" id="MobiDB-lite"/>
    </source>
</evidence>
<dbReference type="Pfam" id="PF01535">
    <property type="entry name" value="PPR"/>
    <property type="match status" value="2"/>
</dbReference>
<dbReference type="EMBL" id="DS231617">
    <property type="protein sequence ID" value="EDU46662.1"/>
    <property type="molecule type" value="Genomic_DNA"/>
</dbReference>
<sequence length="626" mass="71529">MSLLRTLDRTSAVSNTHARPFLAFLYPRLERISPKRSFCNKAIKDAPPPTTHSRLDTFFIQALVRAGSCPKHAKQISTLSGHDSHSVRLHRGGQKSTWRKPESRGFKKRVGGKGPLDKVKNFAEKELQALVDYYGMELDTRPDEDLPDAGSLVWNVGDDHEPWPLRDKADAVHIKKLEKLLEDDEASHDDVFDTYKKLPSPGVVYLNIGLIRSLLHHLAIVQRPTPIAMQRFLSILDDMKTAHIHIIRSEWTSAIHLAGRAMGKVGSDELQSALNIWRDMEQRAAIKGRDVTFNVLFNVAVKAGRYSLAESFMKEMQARQLPMFRYWRVTLLYYYGVLQNGNGVRKAYQDLISAGEIVDTVVLNAVIASLIRAGEPQAAEHVFERMKRLHATRIAPAPGHRFLNRNWRDRRALGLLFREESRRLVREGRDDELKRLQDFAPVAPDSRTYGILIRYYAATAGNVDRVDELLREMKLNSVPLDGTVFIVIFHGFSAFGGVRYSSWTSSRLEKFWTMYLKALDQQLERTWLSSLAVIAALKAFARCTEPERTIRAWEQIRELWKPDEAELETVMVVLRELLPRRGLEGGEDTPFVNTIAGFIFTIAAVKYFTLVNYIKTECVMQKNFRI</sequence>
<dbReference type="eggNOG" id="KOG4197">
    <property type="taxonomic scope" value="Eukaryota"/>
</dbReference>
<dbReference type="PANTHER" id="PTHR47447">
    <property type="entry name" value="OS03G0856100 PROTEIN"/>
    <property type="match status" value="1"/>
</dbReference>
<evidence type="ECO:0000313" key="7">
    <source>
        <dbReference type="EMBL" id="EDU46662.1"/>
    </source>
</evidence>
<gene>
    <name evidence="7" type="ORF">PTRG_03824</name>
</gene>
<dbReference type="AlphaFoldDB" id="B2W326"/>
<comment type="similarity">
    <text evidence="1">Belongs to the CCM1 family.</text>
</comment>
<dbReference type="InterPro" id="IPR011990">
    <property type="entry name" value="TPR-like_helical_dom_sf"/>
</dbReference>
<evidence type="ECO:0000256" key="5">
    <source>
        <dbReference type="PROSITE-ProRule" id="PRU00708"/>
    </source>
</evidence>
<dbReference type="OrthoDB" id="1908178at2759"/>
<dbReference type="KEGG" id="ptrr:6342060"/>
<dbReference type="PANTHER" id="PTHR47447:SF17">
    <property type="entry name" value="OS12G0638900 PROTEIN"/>
    <property type="match status" value="1"/>
</dbReference>
<evidence type="ECO:0000256" key="1">
    <source>
        <dbReference type="ARBA" id="ARBA00006192"/>
    </source>
</evidence>
<keyword evidence="2" id="KW-0677">Repeat</keyword>
<organism evidence="7 8">
    <name type="scientific">Pyrenophora tritici-repentis (strain Pt-1C-BFP)</name>
    <name type="common">Wheat tan spot fungus</name>
    <name type="synonym">Drechslera tritici-repentis</name>
    <dbReference type="NCBI Taxonomy" id="426418"/>
    <lineage>
        <taxon>Eukaryota</taxon>
        <taxon>Fungi</taxon>
        <taxon>Dikarya</taxon>
        <taxon>Ascomycota</taxon>
        <taxon>Pezizomycotina</taxon>
        <taxon>Dothideomycetes</taxon>
        <taxon>Pleosporomycetidae</taxon>
        <taxon>Pleosporales</taxon>
        <taxon>Pleosporineae</taxon>
        <taxon>Pleosporaceae</taxon>
        <taxon>Pyrenophora</taxon>
    </lineage>
</organism>
<dbReference type="STRING" id="426418.B2W326"/>
<feature type="repeat" description="PPR" evidence="5">
    <location>
        <begin position="359"/>
        <end position="393"/>
    </location>
</feature>
<feature type="repeat" description="PPR" evidence="5">
    <location>
        <begin position="445"/>
        <end position="480"/>
    </location>
</feature>